<evidence type="ECO:0000256" key="4">
    <source>
        <dbReference type="ARBA" id="ARBA00022692"/>
    </source>
</evidence>
<feature type="transmembrane region" description="Helical" evidence="7">
    <location>
        <begin position="280"/>
        <end position="301"/>
    </location>
</feature>
<evidence type="ECO:0000313" key="10">
    <source>
        <dbReference type="Proteomes" id="UP001139354"/>
    </source>
</evidence>
<organism evidence="9 10">
    <name type="scientific">Microbacterium allomyrinae</name>
    <dbReference type="NCBI Taxonomy" id="2830666"/>
    <lineage>
        <taxon>Bacteria</taxon>
        <taxon>Bacillati</taxon>
        <taxon>Actinomycetota</taxon>
        <taxon>Actinomycetes</taxon>
        <taxon>Micrococcales</taxon>
        <taxon>Microbacteriaceae</taxon>
        <taxon>Microbacterium</taxon>
    </lineage>
</organism>
<dbReference type="PANTHER" id="PTHR43744">
    <property type="entry name" value="ABC TRANSPORTER PERMEASE PROTEIN MG189-RELATED-RELATED"/>
    <property type="match status" value="1"/>
</dbReference>
<keyword evidence="2 7" id="KW-0813">Transport</keyword>
<dbReference type="PROSITE" id="PS50928">
    <property type="entry name" value="ABC_TM1"/>
    <property type="match status" value="1"/>
</dbReference>
<feature type="transmembrane region" description="Helical" evidence="7">
    <location>
        <begin position="173"/>
        <end position="194"/>
    </location>
</feature>
<accession>A0A9X1LWB0</accession>
<dbReference type="InterPro" id="IPR000515">
    <property type="entry name" value="MetI-like"/>
</dbReference>
<dbReference type="Gene3D" id="1.10.3720.10">
    <property type="entry name" value="MetI-like"/>
    <property type="match status" value="1"/>
</dbReference>
<dbReference type="RefSeq" id="WP_229384613.1">
    <property type="nucleotide sequence ID" value="NZ_JAGTTN010000003.1"/>
</dbReference>
<sequence>MTATTEVRPAETRATRAIVTRSTPRRRRKDTSFVPGEKRSSILTVVLWLAAGYFLLPLFWLVVASTKDNSALFSSFGLWFADENHFIDNLVTLFTTRDGVFVQWIGNTVLYALVAGLGSALLSAAAGYAFAKYDFPAKKFLFAVVLGAIMIPTTALAIPTYLLFAGAGLTNTVWAIILPSLVSPFGVYLMRVYAEESIPDTLLEAARLDGAGEFRIFWQIALRIMTPGIVTVLLFAIVHTWNNYFLPLIMLTDPDLFPLTLGLAQLQAASEAGGGASAQFSTVITGSLVSIVPLVVVFLYLQKYWTSGLTTGGVKE</sequence>
<evidence type="ECO:0000256" key="6">
    <source>
        <dbReference type="ARBA" id="ARBA00023136"/>
    </source>
</evidence>
<evidence type="ECO:0000256" key="3">
    <source>
        <dbReference type="ARBA" id="ARBA00022475"/>
    </source>
</evidence>
<comment type="caution">
    <text evidence="9">The sequence shown here is derived from an EMBL/GenBank/DDBJ whole genome shotgun (WGS) entry which is preliminary data.</text>
</comment>
<dbReference type="EMBL" id="JAGTTN010000003">
    <property type="protein sequence ID" value="MCC2032645.1"/>
    <property type="molecule type" value="Genomic_DNA"/>
</dbReference>
<name>A0A9X1LWB0_9MICO</name>
<dbReference type="GO" id="GO:0005886">
    <property type="term" value="C:plasma membrane"/>
    <property type="evidence" value="ECO:0007669"/>
    <property type="project" value="UniProtKB-SubCell"/>
</dbReference>
<dbReference type="CDD" id="cd06261">
    <property type="entry name" value="TM_PBP2"/>
    <property type="match status" value="1"/>
</dbReference>
<dbReference type="AlphaFoldDB" id="A0A9X1LWB0"/>
<proteinExistence type="inferred from homology"/>
<feature type="transmembrane region" description="Helical" evidence="7">
    <location>
        <begin position="109"/>
        <end position="131"/>
    </location>
</feature>
<comment type="subcellular location">
    <subcellularLocation>
        <location evidence="1 7">Cell membrane</location>
        <topology evidence="1 7">Multi-pass membrane protein</topology>
    </subcellularLocation>
</comment>
<dbReference type="Proteomes" id="UP001139354">
    <property type="component" value="Unassembled WGS sequence"/>
</dbReference>
<evidence type="ECO:0000259" key="8">
    <source>
        <dbReference type="PROSITE" id="PS50928"/>
    </source>
</evidence>
<evidence type="ECO:0000256" key="1">
    <source>
        <dbReference type="ARBA" id="ARBA00004651"/>
    </source>
</evidence>
<evidence type="ECO:0000256" key="7">
    <source>
        <dbReference type="RuleBase" id="RU363032"/>
    </source>
</evidence>
<evidence type="ECO:0000256" key="2">
    <source>
        <dbReference type="ARBA" id="ARBA00022448"/>
    </source>
</evidence>
<evidence type="ECO:0000256" key="5">
    <source>
        <dbReference type="ARBA" id="ARBA00022989"/>
    </source>
</evidence>
<keyword evidence="10" id="KW-1185">Reference proteome</keyword>
<keyword evidence="3" id="KW-1003">Cell membrane</keyword>
<gene>
    <name evidence="9" type="ORF">KEC57_10690</name>
</gene>
<dbReference type="GO" id="GO:0055085">
    <property type="term" value="P:transmembrane transport"/>
    <property type="evidence" value="ECO:0007669"/>
    <property type="project" value="InterPro"/>
</dbReference>
<evidence type="ECO:0000313" key="9">
    <source>
        <dbReference type="EMBL" id="MCC2032645.1"/>
    </source>
</evidence>
<reference evidence="9" key="1">
    <citation type="submission" date="2021-04" db="EMBL/GenBank/DDBJ databases">
        <title>Microbacterium tenobrionis sp. nov. and Microbacterium allomyrinae sp. nov., isolated from larvae of Tenobrio molitor and Allomyrina dichotoma, respectively.</title>
        <authorList>
            <person name="Lee S.D."/>
        </authorList>
    </citation>
    <scope>NUCLEOTIDE SEQUENCE</scope>
    <source>
        <strain evidence="9">BWT-G7</strain>
    </source>
</reference>
<protein>
    <submittedName>
        <fullName evidence="9">Carbohydrate ABC transporter permease</fullName>
    </submittedName>
</protein>
<feature type="transmembrane region" description="Helical" evidence="7">
    <location>
        <begin position="140"/>
        <end position="167"/>
    </location>
</feature>
<dbReference type="PANTHER" id="PTHR43744:SF12">
    <property type="entry name" value="ABC TRANSPORTER PERMEASE PROTEIN MG189-RELATED"/>
    <property type="match status" value="1"/>
</dbReference>
<feature type="domain" description="ABC transmembrane type-1" evidence="8">
    <location>
        <begin position="105"/>
        <end position="301"/>
    </location>
</feature>
<dbReference type="InterPro" id="IPR035906">
    <property type="entry name" value="MetI-like_sf"/>
</dbReference>
<keyword evidence="4 7" id="KW-0812">Transmembrane</keyword>
<comment type="similarity">
    <text evidence="7">Belongs to the binding-protein-dependent transport system permease family.</text>
</comment>
<feature type="transmembrane region" description="Helical" evidence="7">
    <location>
        <begin position="42"/>
        <end position="63"/>
    </location>
</feature>
<dbReference type="SUPFAM" id="SSF161098">
    <property type="entry name" value="MetI-like"/>
    <property type="match status" value="1"/>
</dbReference>
<keyword evidence="5 7" id="KW-1133">Transmembrane helix</keyword>
<dbReference type="Pfam" id="PF00528">
    <property type="entry name" value="BPD_transp_1"/>
    <property type="match status" value="1"/>
</dbReference>
<keyword evidence="6 7" id="KW-0472">Membrane</keyword>